<proteinExistence type="predicted"/>
<organism evidence="1 2">
    <name type="scientific">Peronospora belbahrii</name>
    <dbReference type="NCBI Taxonomy" id="622444"/>
    <lineage>
        <taxon>Eukaryota</taxon>
        <taxon>Sar</taxon>
        <taxon>Stramenopiles</taxon>
        <taxon>Oomycota</taxon>
        <taxon>Peronosporomycetes</taxon>
        <taxon>Peronosporales</taxon>
        <taxon>Peronosporaceae</taxon>
        <taxon>Peronospora</taxon>
    </lineage>
</organism>
<dbReference type="Gene3D" id="2.40.70.10">
    <property type="entry name" value="Acid Proteases"/>
    <property type="match status" value="1"/>
</dbReference>
<accession>A0AAU9KWM9</accession>
<reference evidence="1" key="1">
    <citation type="submission" date="2021-11" db="EMBL/GenBank/DDBJ databases">
        <authorList>
            <person name="Islam A."/>
            <person name="Islam S."/>
            <person name="Flora M.S."/>
            <person name="Rahman M."/>
            <person name="Ziaur R.M."/>
            <person name="Epstein J.H."/>
            <person name="Hassan M."/>
            <person name="Klassen M."/>
            <person name="Woodard K."/>
            <person name="Webb A."/>
            <person name="Webby R.J."/>
            <person name="El Zowalaty M.E."/>
        </authorList>
    </citation>
    <scope>NUCLEOTIDE SEQUENCE</scope>
    <source>
        <strain evidence="1">Pbs3</strain>
    </source>
</reference>
<dbReference type="InterPro" id="IPR021109">
    <property type="entry name" value="Peptidase_aspartic_dom_sf"/>
</dbReference>
<dbReference type="Proteomes" id="UP001160483">
    <property type="component" value="Unassembled WGS sequence"/>
</dbReference>
<name>A0AAU9KWM9_9STRA</name>
<protein>
    <submittedName>
        <fullName evidence="1">Uncharacterized protein</fullName>
    </submittedName>
</protein>
<evidence type="ECO:0000313" key="2">
    <source>
        <dbReference type="Proteomes" id="UP001160483"/>
    </source>
</evidence>
<gene>
    <name evidence="1" type="ORF">PBS003_LOCUS3703</name>
</gene>
<dbReference type="EMBL" id="CAKKTJ010000165">
    <property type="protein sequence ID" value="CAH0476940.1"/>
    <property type="molecule type" value="Genomic_DNA"/>
</dbReference>
<sequence>MGTLVTVPKVLVDLNVKFLDFNRMKRCLVLDLDAKYDLILGMEWRGRHEPWIDWRSRTLGATRNAPEDVTVEDNSPGRSPRTVDSVVENPLDEAYDMCHENDVTSLNTMSGVGDCKIRCRDKSPIDIVTNDVVFEDTELQAPHNEALTQAGGVHSVNGVVFDLEVCTPGDAVASDAESIKKSSNDIIKSDGHSDQIYALINGLTGDVEEPVALSAIPAVIALVELDELSFAEFNSALQAGDNAEVVIIQAEEELNSSGFWIL</sequence>
<dbReference type="AlphaFoldDB" id="A0AAU9KWM9"/>
<evidence type="ECO:0000313" key="1">
    <source>
        <dbReference type="EMBL" id="CAH0476940.1"/>
    </source>
</evidence>
<comment type="caution">
    <text evidence="1">The sequence shown here is derived from an EMBL/GenBank/DDBJ whole genome shotgun (WGS) entry which is preliminary data.</text>
</comment>